<evidence type="ECO:0007829" key="25">
    <source>
        <dbReference type="ProteomicsDB" id="E7EN38"/>
    </source>
</evidence>
<dbReference type="GO" id="GO:0051321">
    <property type="term" value="P:meiotic cell cycle"/>
    <property type="evidence" value="ECO:0007669"/>
    <property type="project" value="UniProtKB-KW"/>
</dbReference>
<evidence type="ECO:0000256" key="6">
    <source>
        <dbReference type="ARBA" id="ARBA00022723"/>
    </source>
</evidence>
<keyword evidence="7" id="KW-0547">Nucleotide-binding</keyword>
<feature type="coiled-coil region" evidence="20">
    <location>
        <begin position="519"/>
        <end position="601"/>
    </location>
</feature>
<keyword evidence="6 19" id="KW-0479">Metal-binding</keyword>
<evidence type="ECO:0000313" key="22">
    <source>
        <dbReference type="Ensembl" id="ENSP00000400049.1"/>
    </source>
</evidence>
<dbReference type="EMBL" id="AC004041">
    <property type="status" value="NOT_ANNOTATED_CDS"/>
    <property type="molecule type" value="Genomic_DNA"/>
</dbReference>
<keyword evidence="16" id="KW-0539">Nucleus</keyword>
<evidence type="ECO:0000256" key="20">
    <source>
        <dbReference type="SAM" id="Coils"/>
    </source>
</evidence>
<evidence type="ECO:0000256" key="18">
    <source>
        <dbReference type="ARBA" id="ARBA00049360"/>
    </source>
</evidence>
<evidence type="ECO:0000256" key="16">
    <source>
        <dbReference type="ARBA" id="ARBA00023242"/>
    </source>
</evidence>
<keyword evidence="12" id="KW-0460">Magnesium</keyword>
<evidence type="ECO:0000256" key="2">
    <source>
        <dbReference type="ARBA" id="ARBA00004123"/>
    </source>
</evidence>
<evidence type="ECO:0000256" key="10">
    <source>
        <dbReference type="ARBA" id="ARBA00022833"/>
    </source>
</evidence>
<dbReference type="ProteomicsDB" id="17074"/>
<dbReference type="VEuPathDB" id="HostDB:ENSG00000113522"/>
<comment type="subcellular location">
    <subcellularLocation>
        <location evidence="3">Chromosome</location>
        <location evidence="3">Telomere</location>
    </subcellularLocation>
    <subcellularLocation>
        <location evidence="2">Nucleus</location>
    </subcellularLocation>
</comment>
<gene>
    <name evidence="22" type="primary">RAD50</name>
</gene>
<comment type="catalytic activity">
    <reaction evidence="18">
        <text>ATP + H2O = ADP + phosphate + H(+)</text>
        <dbReference type="Rhea" id="RHEA:13065"/>
        <dbReference type="ChEBI" id="CHEBI:15377"/>
        <dbReference type="ChEBI" id="CHEBI:15378"/>
        <dbReference type="ChEBI" id="CHEBI:30616"/>
        <dbReference type="ChEBI" id="CHEBI:43474"/>
        <dbReference type="ChEBI" id="CHEBI:456216"/>
    </reaction>
</comment>
<dbReference type="GO" id="GO:0005524">
    <property type="term" value="F:ATP binding"/>
    <property type="evidence" value="ECO:0007669"/>
    <property type="project" value="UniProtKB-KW"/>
</dbReference>
<dbReference type="OrthoDB" id="18797at2759"/>
<keyword evidence="24 25" id="KW-1267">Proteomics identification</keyword>
<evidence type="ECO:0000256" key="12">
    <source>
        <dbReference type="ARBA" id="ARBA00022842"/>
    </source>
</evidence>
<dbReference type="Gene3D" id="3.40.50.300">
    <property type="entry name" value="P-loop containing nucleotide triphosphate hydrolases"/>
    <property type="match status" value="1"/>
</dbReference>
<dbReference type="EMBL" id="KF458010">
    <property type="status" value="NOT_ANNOTATED_CDS"/>
    <property type="molecule type" value="Genomic_DNA"/>
</dbReference>
<dbReference type="SUPFAM" id="SSF75712">
    <property type="entry name" value="Rad50 coiled-coil Zn hook"/>
    <property type="match status" value="1"/>
</dbReference>
<dbReference type="PROSITE" id="PS51131">
    <property type="entry name" value="ZN_HOOK"/>
    <property type="match status" value="1"/>
</dbReference>
<evidence type="ECO:0007829" key="24">
    <source>
        <dbReference type="PeptideAtlas" id="E7EN38"/>
    </source>
</evidence>
<dbReference type="Bgee" id="ENSG00000113522">
    <property type="expression patterns" value="Expressed in corpus callosum and 113 other cell types or tissues"/>
</dbReference>
<proteinExistence type="evidence at protein level"/>
<reference evidence="22 23" key="3">
    <citation type="journal article" date="2004" name="Nature">
        <title>Finishing the euchromatic sequence of the human genome.</title>
        <authorList>
            <consortium name="International Human Genome Sequencing Consortium"/>
        </authorList>
    </citation>
    <scope>NUCLEOTIDE SEQUENCE [LARGE SCALE GENOMIC DNA]</scope>
</reference>
<dbReference type="GO" id="GO:0016887">
    <property type="term" value="F:ATP hydrolysis activity"/>
    <property type="evidence" value="ECO:0007669"/>
    <property type="project" value="InterPro"/>
</dbReference>
<reference evidence="22" key="5">
    <citation type="submission" date="2025-08" db="UniProtKB">
        <authorList>
            <consortium name="Ensembl"/>
        </authorList>
    </citation>
    <scope>IDENTIFICATION</scope>
</reference>
<evidence type="ECO:0000313" key="23">
    <source>
        <dbReference type="Proteomes" id="UP000005640"/>
    </source>
</evidence>
<dbReference type="PANTHER" id="PTHR18867">
    <property type="entry name" value="RAD50"/>
    <property type="match status" value="1"/>
</dbReference>
<comment type="cofactor">
    <cofactor evidence="1">
        <name>Zn(2+)</name>
        <dbReference type="ChEBI" id="CHEBI:29105"/>
    </cofactor>
</comment>
<evidence type="ECO:0000256" key="3">
    <source>
        <dbReference type="ARBA" id="ARBA00004574"/>
    </source>
</evidence>
<dbReference type="Antibodypedia" id="14460">
    <property type="antibodies" value="475 antibodies from 39 providers"/>
</dbReference>
<dbReference type="PANTHER" id="PTHR18867:SF12">
    <property type="entry name" value="DNA REPAIR PROTEIN RAD50"/>
    <property type="match status" value="1"/>
</dbReference>
<dbReference type="InterPro" id="IPR027417">
    <property type="entry name" value="P-loop_NTPase"/>
</dbReference>
<dbReference type="GO" id="GO:0030870">
    <property type="term" value="C:Mre11 complex"/>
    <property type="evidence" value="ECO:0007669"/>
    <property type="project" value="InterPro"/>
</dbReference>
<organism evidence="22 23">
    <name type="scientific">Homo sapiens</name>
    <name type="common">Human</name>
    <dbReference type="NCBI Taxonomy" id="9606"/>
    <lineage>
        <taxon>Eukaryota</taxon>
        <taxon>Metazoa</taxon>
        <taxon>Chordata</taxon>
        <taxon>Craniata</taxon>
        <taxon>Vertebrata</taxon>
        <taxon>Euteleostomi</taxon>
        <taxon>Mammalia</taxon>
        <taxon>Eutheria</taxon>
        <taxon>Euarchontoglires</taxon>
        <taxon>Primates</taxon>
        <taxon>Haplorrhini</taxon>
        <taxon>Catarrhini</taxon>
        <taxon>Hominidae</taxon>
        <taxon>Homo</taxon>
    </lineage>
</organism>
<reference evidence="26" key="4">
    <citation type="journal article" date="2011" name="BMC Syst. Biol.">
        <title>Initial characterization of the human central proteome.</title>
        <authorList>
            <person name="Burkard T.R."/>
            <person name="Planyavsky M."/>
            <person name="Kaupe I."/>
            <person name="Breitwieser F.P."/>
            <person name="Burckstummer T."/>
            <person name="Bennett K.L."/>
            <person name="Superti-Furga G."/>
            <person name="Colinge J."/>
        </authorList>
    </citation>
    <scope>IDENTIFICATION BY MASS SPECTROMETRY [LARGE SCALE ANALYSIS]</scope>
</reference>
<evidence type="ECO:0000256" key="17">
    <source>
        <dbReference type="ARBA" id="ARBA00023254"/>
    </source>
</evidence>
<dbReference type="Pfam" id="PF04423">
    <property type="entry name" value="Rad50_zn_hook"/>
    <property type="match status" value="1"/>
</dbReference>
<dbReference type="MassIVE" id="E7EN38"/>
<dbReference type="EMBL" id="AC116366">
    <property type="status" value="NOT_ANNOTATED_CDS"/>
    <property type="molecule type" value="Genomic_DNA"/>
</dbReference>
<dbReference type="GeneTree" id="ENSGT00390000018781"/>
<dbReference type="HGNC" id="HGNC:9816">
    <property type="gene designation" value="RAD50"/>
</dbReference>
<sequence length="660" mass="76558">MSRIEKMSILGVRSFGIEDKDKQIITFFSPLTILVGPNGAGKTTIIECLKYICTGDFPPGTKGNTFVHDPKVAQETDVRAQIRLQFRDVNGELIAVQRSMVCTQKSKKTEFKTLEGVITRTKHGEKVSLSSKCAEIDREMISSLGVSKAVLNNVIFCHQEDSNWPLSEGKALKQKFDEIFSATRYIKALETLRQVRQTQGQKVKEYQMELKYLKQYKEKACEIRDQITSKEAQLTSSKEIVKSYENELDPLKNRLKEIEHNLSKIMKLDNEIKALDSRKKQMEKDNSELEEKMEKVFQGTDEQLNDLYHNHQRTVREKERKLVDCHRELEKLNKESRLLNQEKSELLVEQGRLQLQADRHQEHIRARDSLIQSLATQLELDGFERGPFSERQIKNFHKLVRERQEGEAKTANQLMNDFAEKETLKQKQIDEIRDKKTGLGRIIELKSEILSKKQNELKNVKYELQQLEGSSDRILELDQELIKAADKDEQIRKIKSRHSDELTSLLGYFPNKKQLEDWLHSKSKEINQTRDRLAKLNKELASSEQNKNHINNELKRKEEQLSSYEDKLFDVCGSQDFESDLDRLKEEIEKSSKQRAMLAGATAVYSQFITQLTDENQSCCPVCQRVFQTEAELQEVISDLQSKLRLAPDKLKSTESELKK</sequence>
<dbReference type="InterPro" id="IPR013134">
    <property type="entry name" value="Zn_hook_RAD50"/>
</dbReference>
<evidence type="ECO:0000256" key="7">
    <source>
        <dbReference type="ARBA" id="ARBA00022741"/>
    </source>
</evidence>
<feature type="domain" description="Zinc-hook" evidence="21">
    <location>
        <begin position="574"/>
        <end position="660"/>
    </location>
</feature>
<keyword evidence="8" id="KW-0227">DNA damage</keyword>
<feature type="coiled-coil region" evidence="20">
    <location>
        <begin position="241"/>
        <end position="349"/>
    </location>
</feature>
<keyword evidence="5" id="KW-0158">Chromosome</keyword>
<evidence type="ECO:0000256" key="5">
    <source>
        <dbReference type="ARBA" id="ARBA00022454"/>
    </source>
</evidence>
<dbReference type="ChiTaRS" id="RAD50">
    <property type="organism name" value="human"/>
</dbReference>
<keyword evidence="23" id="KW-1185">Reference proteome</keyword>
<dbReference type="InterPro" id="IPR038729">
    <property type="entry name" value="Rad50/SbcC_AAA"/>
</dbReference>
<dbReference type="EMBL" id="KF457995">
    <property type="status" value="NOT_ANNOTATED_CDS"/>
    <property type="molecule type" value="Genomic_DNA"/>
</dbReference>
<keyword evidence="17" id="KW-0469">Meiosis</keyword>
<keyword evidence="15" id="KW-0234">DNA repair</keyword>
<dbReference type="ExpressionAtlas" id="E7EN38">
    <property type="expression patterns" value="baseline and differential"/>
</dbReference>
<dbReference type="Pfam" id="PF13476">
    <property type="entry name" value="AAA_23"/>
    <property type="match status" value="1"/>
</dbReference>
<dbReference type="OpenTargets" id="ENSG00000113522"/>
<keyword evidence="10 19" id="KW-0862">Zinc</keyword>
<evidence type="ECO:0000256" key="15">
    <source>
        <dbReference type="ARBA" id="ARBA00023204"/>
    </source>
</evidence>
<dbReference type="GO" id="GO:0046872">
    <property type="term" value="F:metal ion binding"/>
    <property type="evidence" value="ECO:0007669"/>
    <property type="project" value="UniProtKB-UniRule"/>
</dbReference>
<dbReference type="Ensembl" id="ENST00000453394.5">
    <property type="protein sequence ID" value="ENSP00000400049.1"/>
    <property type="gene ID" value="ENSG00000113522.14"/>
</dbReference>
<feature type="binding site" evidence="19">
    <location>
        <position position="620"/>
    </location>
    <ligand>
        <name>Zn(2+)</name>
        <dbReference type="ChEBI" id="CHEBI:29105"/>
    </ligand>
</feature>
<dbReference type="InterPro" id="IPR004584">
    <property type="entry name" value="Rad50_eukaryotes"/>
</dbReference>
<keyword evidence="11" id="KW-0067">ATP-binding</keyword>
<comment type="similarity">
    <text evidence="4">Belongs to the SMC family. RAD50 subfamily.</text>
</comment>
<evidence type="ECO:0000259" key="21">
    <source>
        <dbReference type="PROSITE" id="PS51131"/>
    </source>
</evidence>
<dbReference type="SUPFAM" id="SSF52540">
    <property type="entry name" value="P-loop containing nucleoside triphosphate hydrolases"/>
    <property type="match status" value="1"/>
</dbReference>
<dbReference type="AlphaFoldDB" id="E7EN38"/>
<protein>
    <submittedName>
        <fullName evidence="22">RAD50 double strand break repair protein</fullName>
    </submittedName>
</protein>
<dbReference type="EMBL" id="AC004042">
    <property type="status" value="NOT_ANNOTATED_CDS"/>
    <property type="molecule type" value="Genomic_DNA"/>
</dbReference>
<dbReference type="NCBIfam" id="TIGR00606">
    <property type="entry name" value="rad50"/>
    <property type="match status" value="1"/>
</dbReference>
<evidence type="ECO:0000256" key="1">
    <source>
        <dbReference type="ARBA" id="ARBA00001947"/>
    </source>
</evidence>
<dbReference type="UCSC" id="uc063gvm.1">
    <property type="organism name" value="human"/>
</dbReference>
<evidence type="ECO:0000256" key="11">
    <source>
        <dbReference type="ARBA" id="ARBA00022840"/>
    </source>
</evidence>
<dbReference type="Proteomes" id="UP000005640">
    <property type="component" value="Chromosome 5"/>
</dbReference>
<evidence type="ECO:0000256" key="13">
    <source>
        <dbReference type="ARBA" id="ARBA00022895"/>
    </source>
</evidence>
<reference evidence="22" key="6">
    <citation type="submission" date="2025-09" db="UniProtKB">
        <authorList>
            <consortium name="Ensembl"/>
        </authorList>
    </citation>
    <scope>IDENTIFICATION</scope>
</reference>
<evidence type="ECO:0000256" key="9">
    <source>
        <dbReference type="ARBA" id="ARBA00022801"/>
    </source>
</evidence>
<evidence type="ECO:0000256" key="19">
    <source>
        <dbReference type="PROSITE-ProRule" id="PRU00471"/>
    </source>
</evidence>
<reference evidence="22 23" key="1">
    <citation type="journal article" date="2001" name="Nature">
        <title>Initial sequencing and analysis of the human genome.</title>
        <authorList>
            <consortium name="International Human Genome Sequencing Consortium"/>
            <person name="Lander E.S."/>
            <person name="Linton L.M."/>
            <person name="Birren B."/>
            <person name="Nusbaum C."/>
            <person name="Zody M.C."/>
            <person name="Baldwin J."/>
            <person name="Devon K."/>
            <person name="Dewar K."/>
            <person name="Doyle M."/>
            <person name="FitzHugh W."/>
            <person name="Funke R."/>
            <person name="Gage D."/>
            <person name="Harris K."/>
            <person name="Heaford A."/>
            <person name="Howland J."/>
            <person name="Kann L."/>
            <person name="Lehoczky J."/>
            <person name="LeVine R."/>
            <person name="McEwan P."/>
            <person name="McKernan K."/>
            <person name="Meldrim J."/>
            <person name="Mesirov J.P."/>
            <person name="Miranda C."/>
            <person name="Morris W."/>
            <person name="Naylor J."/>
            <person name="Raymond C."/>
            <person name="Rosetti M."/>
            <person name="Santos R."/>
            <person name="Sheridan A."/>
            <person name="Sougnez C."/>
            <person name="Stange-Thomann N."/>
            <person name="Stojanovic N."/>
            <person name="Subramanian A."/>
            <person name="Wyman D."/>
            <person name="Rogers J."/>
            <person name="Sulston J."/>
            <person name="Ainscough R."/>
            <person name="Beck S."/>
            <person name="Bentley D."/>
            <person name="Burton J."/>
            <person name="Clee C."/>
            <person name="Carter N."/>
            <person name="Coulson A."/>
            <person name="Deadman R."/>
            <person name="Deloukas P."/>
            <person name="Dunham A."/>
            <person name="Dunham I."/>
            <person name="Durbin R."/>
            <person name="French L."/>
            <person name="Grafham D."/>
            <person name="Gregory S."/>
            <person name="Hubbard T."/>
            <person name="Humphray S."/>
            <person name="Hunt A."/>
            <person name="Jones M."/>
            <person name="Lloyd C."/>
            <person name="McMurray A."/>
            <person name="Matthews L."/>
            <person name="Mercer S."/>
            <person name="Milne S."/>
            <person name="Mullikin J.C."/>
            <person name="Mungall A."/>
            <person name="Plumb R."/>
            <person name="Ross M."/>
            <person name="Shownkeen R."/>
            <person name="Sims S."/>
            <person name="Waterston R.H."/>
            <person name="Wilson R.K."/>
            <person name="Hillier L.W."/>
            <person name="McPherson J.D."/>
            <person name="Marra M.A."/>
            <person name="Mardis E.R."/>
            <person name="Fulton L.A."/>
            <person name="Chinwalla A.T."/>
            <person name="Pepin K.H."/>
            <person name="Gish W.R."/>
            <person name="Chissoe S.L."/>
            <person name="Wendl M.C."/>
            <person name="Delehaunty K.D."/>
            <person name="Miner T.L."/>
            <person name="Delehaunty A."/>
            <person name="Kramer J.B."/>
            <person name="Cook L.L."/>
            <person name="Fulton R.S."/>
            <person name="Johnson D.L."/>
            <person name="Minx P.J."/>
            <person name="Clifton S.W."/>
            <person name="Hawkins T."/>
            <person name="Branscomb E."/>
            <person name="Predki P."/>
            <person name="Richardson P."/>
            <person name="Wenning S."/>
            <person name="Slezak T."/>
            <person name="Doggett N."/>
            <person name="Cheng J.F."/>
            <person name="Olsen A."/>
            <person name="Lucas S."/>
            <person name="Elkin C."/>
            <person name="Uberbacher E."/>
            <person name="Frazier M."/>
            <person name="Gibbs R.A."/>
            <person name="Muzny D.M."/>
            <person name="Scherer S.E."/>
            <person name="Bouck J.B."/>
            <person name="Sodergren E.J."/>
            <person name="Worley K.C."/>
            <person name="Rives C.M."/>
            <person name="Gorrell J.H."/>
            <person name="Metzker M.L."/>
            <person name="Naylor S.L."/>
            <person name="Kucherlapati R.S."/>
            <person name="Nelson D.L."/>
            <person name="Weinstock G.M."/>
            <person name="Sakaki Y."/>
            <person name="Fujiyama A."/>
            <person name="Hattori M."/>
            <person name="Yada T."/>
            <person name="Toyoda A."/>
            <person name="Itoh T."/>
            <person name="Kawagoe C."/>
            <person name="Watanabe H."/>
            <person name="Totoki Y."/>
            <person name="Taylor T."/>
            <person name="Weissenbach J."/>
            <person name="Heilig R."/>
            <person name="Saurin W."/>
            <person name="Artiguenave F."/>
            <person name="Brottier P."/>
            <person name="Bruls T."/>
            <person name="Pelletier E."/>
            <person name="Robert C."/>
            <person name="Wincker P."/>
            <person name="Smith D.R."/>
            <person name="Doucette-Stamm L."/>
            <person name="Rubenfield M."/>
            <person name="Weinstock K."/>
            <person name="Lee H.M."/>
            <person name="Dubois J."/>
            <person name="Rosenthal A."/>
            <person name="Platzer M."/>
            <person name="Nyakatura G."/>
            <person name="Taudien S."/>
            <person name="Rump A."/>
            <person name="Yang H."/>
            <person name="Yu J."/>
            <person name="Wang J."/>
            <person name="Huang G."/>
            <person name="Gu J."/>
            <person name="Hood L."/>
            <person name="Rowen L."/>
            <person name="Madan A."/>
            <person name="Qin S."/>
            <person name="Davis R.W."/>
            <person name="Federspiel N.A."/>
            <person name="Abola A.P."/>
            <person name="Proctor M.J."/>
            <person name="Myers R.M."/>
            <person name="Schmutz J."/>
            <person name="Dickson M."/>
            <person name="Grimwood J."/>
            <person name="Cox D.R."/>
            <person name="Olson M.V."/>
            <person name="Kaul R."/>
            <person name="Raymond C."/>
            <person name="Shimizu N."/>
            <person name="Kawasaki K."/>
            <person name="Minoshima S."/>
            <person name="Evans G.A."/>
            <person name="Athanasiou M."/>
            <person name="Schultz R."/>
            <person name="Roe B.A."/>
            <person name="Chen F."/>
            <person name="Pan H."/>
            <person name="Ramser J."/>
            <person name="Lehrach H."/>
            <person name="Reinhardt R."/>
            <person name="McCombie W.R."/>
            <person name="de la Bastide M."/>
            <person name="Dedhia N."/>
            <person name="Blocker H."/>
            <person name="Hornischer K."/>
            <person name="Nordsiek G."/>
            <person name="Agarwala R."/>
            <person name="Aravind L."/>
            <person name="Bailey J.A."/>
            <person name="Bateman A."/>
            <person name="Batzoglou S."/>
            <person name="Birney E."/>
            <person name="Bork P."/>
            <person name="Brown D.G."/>
            <person name="Burge C.B."/>
            <person name="Cerutti L."/>
            <person name="Chen H.C."/>
            <person name="Church D."/>
            <person name="Clamp M."/>
            <person name="Copley R.R."/>
            <person name="Doerks T."/>
            <person name="Eddy S.R."/>
            <person name="Eichler E.E."/>
            <person name="Furey T.S."/>
            <person name="Galagan J."/>
            <person name="Gilbert J.G."/>
            <person name="Harmon C."/>
            <person name="Hayashizaki Y."/>
            <person name="Haussler D."/>
            <person name="Hermjakob H."/>
            <person name="Hokamp K."/>
            <person name="Jang W."/>
            <person name="Johnson L.S."/>
            <person name="Jones T.A."/>
            <person name="Kasif S."/>
            <person name="Kaspryzk A."/>
            <person name="Kennedy S."/>
            <person name="Kent W.J."/>
            <person name="Kitts P."/>
            <person name="Koonin E.V."/>
            <person name="Korf I."/>
            <person name="Kulp D."/>
            <person name="Lancet D."/>
            <person name="Lowe T.M."/>
            <person name="McLysaght A."/>
            <person name="Mikkelsen T."/>
            <person name="Moran J.V."/>
            <person name="Mulder N."/>
            <person name="Pollara V.J."/>
            <person name="Ponting C.P."/>
            <person name="Schuler G."/>
            <person name="Schultz J."/>
            <person name="Slater G."/>
            <person name="Smit A.F."/>
            <person name="Stupka E."/>
            <person name="Szustakowski J."/>
            <person name="Thierry-Mieg D."/>
            <person name="Thierry-Mieg J."/>
            <person name="Wagner L."/>
            <person name="Wallis J."/>
            <person name="Wheeler R."/>
            <person name="Williams A."/>
            <person name="Wolf Y.I."/>
            <person name="Wolfe K.H."/>
            <person name="Yang S.P."/>
            <person name="Yeh R.F."/>
            <person name="Collins F."/>
            <person name="Guyer M.S."/>
            <person name="Peterson J."/>
            <person name="Felsenfeld A."/>
            <person name="Wetterstrand K.A."/>
            <person name="Patrinos A."/>
            <person name="Morgan M.J."/>
            <person name="de Jong P."/>
            <person name="Catanese J.J."/>
            <person name="Osoegawa K."/>
            <person name="Shizuya H."/>
            <person name="Choi S."/>
            <person name="Chen Y.J."/>
        </authorList>
    </citation>
    <scope>NUCLEOTIDE SEQUENCE [LARGE SCALE GENOMIC DNA]</scope>
</reference>
<dbReference type="GO" id="GO:0006302">
    <property type="term" value="P:double-strand break repair"/>
    <property type="evidence" value="ECO:0007669"/>
    <property type="project" value="InterPro"/>
</dbReference>
<evidence type="ECO:0000256" key="4">
    <source>
        <dbReference type="ARBA" id="ARBA00009439"/>
    </source>
</evidence>
<keyword evidence="13" id="KW-0779">Telomere</keyword>
<feature type="non-terminal residue" evidence="22">
    <location>
        <position position="660"/>
    </location>
</feature>
<dbReference type="FunFam" id="3.40.50.300:FF:001037">
    <property type="entry name" value="DNA repair protein RAD50"/>
    <property type="match status" value="1"/>
</dbReference>
<evidence type="ECO:0000256" key="14">
    <source>
        <dbReference type="ARBA" id="ARBA00023054"/>
    </source>
</evidence>
<feature type="binding site" evidence="19">
    <location>
        <position position="623"/>
    </location>
    <ligand>
        <name>Zn(2+)</name>
        <dbReference type="ChEBI" id="CHEBI:29105"/>
    </ligand>
</feature>
<dbReference type="GO" id="GO:0000781">
    <property type="term" value="C:chromosome, telomeric region"/>
    <property type="evidence" value="ECO:0007669"/>
    <property type="project" value="UniProtKB-SubCell"/>
</dbReference>
<accession>E7EN38</accession>
<dbReference type="SMR" id="E7EN38"/>
<evidence type="ECO:0000256" key="8">
    <source>
        <dbReference type="ARBA" id="ARBA00022763"/>
    </source>
</evidence>
<evidence type="ECO:0007829" key="26">
    <source>
        <dbReference type="PubMed" id="21269460"/>
    </source>
</evidence>
<reference evidence="22 23" key="2">
    <citation type="journal article" date="2004" name="Nature">
        <title>The DNA sequence and comparative analysis of human chromosome 5.</title>
        <authorList>
            <person name="Schmutz J."/>
            <person name="Martin J."/>
            <person name="Terry A."/>
            <person name="Couronne O."/>
            <person name="Grimwood J."/>
            <person name="Lowry S."/>
            <person name="Gordon L.A."/>
            <person name="Scott D."/>
            <person name="Xie G."/>
            <person name="Huang W."/>
            <person name="Hellsten U."/>
            <person name="Tran-Gyamfi M."/>
            <person name="She X."/>
            <person name="Prabhakar S."/>
            <person name="Aerts A."/>
            <person name="Altherr M."/>
            <person name="Bajorek E."/>
            <person name="Black S."/>
            <person name="Branscomb E."/>
            <person name="Caoile C."/>
            <person name="Challacombe J.F."/>
            <person name="Chan Y.M."/>
            <person name="Denys M."/>
            <person name="Detter J.C."/>
            <person name="Escobar J."/>
            <person name="Flowers D."/>
            <person name="Fotopulos D."/>
            <person name="Glavina T."/>
            <person name="Gomez M."/>
            <person name="Gonzales E."/>
            <person name="Goodstein D."/>
            <person name="Grigoriev I."/>
            <person name="Groza M."/>
            <person name="Hammon N."/>
            <person name="Hawkins T."/>
            <person name="Haydu L."/>
            <person name="Israni S."/>
            <person name="Jett J."/>
            <person name="Kadner K."/>
            <person name="Kimball H."/>
            <person name="Kobayashi A."/>
            <person name="Lopez F."/>
            <person name="Lou Y."/>
            <person name="Martinez D."/>
            <person name="Medina C."/>
            <person name="Morgan J."/>
            <person name="Nandkeshwar R."/>
            <person name="Noonan J.P."/>
            <person name="Pitluck S."/>
            <person name="Pollard M."/>
            <person name="Predki P."/>
            <person name="Priest J."/>
            <person name="Ramirez L."/>
            <person name="Retterer J."/>
            <person name="Rodriguez A."/>
            <person name="Rogers S."/>
            <person name="Salamov A."/>
            <person name="Salazar A."/>
            <person name="Thayer N."/>
            <person name="Tice H."/>
            <person name="Tsai M."/>
            <person name="Ustaszewska A."/>
            <person name="Vo N."/>
            <person name="Wheeler J."/>
            <person name="Wu K."/>
            <person name="Yang J."/>
            <person name="Dickson M."/>
            <person name="Cheng J.F."/>
            <person name="Eichler E.E."/>
            <person name="Olsen A."/>
            <person name="Pennacchio L.A."/>
            <person name="Rokhsar D.S."/>
            <person name="Richardson P."/>
            <person name="Lucas S.M."/>
            <person name="Myers R.M."/>
            <person name="Rubin E.M."/>
        </authorList>
    </citation>
    <scope>NUCLEOTIDE SEQUENCE [LARGE SCALE GENOMIC DNA]</scope>
</reference>
<keyword evidence="14 20" id="KW-0175">Coiled coil</keyword>
<dbReference type="GO" id="GO:0000723">
    <property type="term" value="P:telomere maintenance"/>
    <property type="evidence" value="ECO:0007669"/>
    <property type="project" value="InterPro"/>
</dbReference>
<dbReference type="Ensembl" id="ENST00000453394.5">
    <property type="protein sequence ID" value="ENSP00000400049.1"/>
    <property type="gene ID" value="ENSG00000113522.15"/>
</dbReference>
<name>E7EN38_HUMAN</name>
<keyword evidence="9" id="KW-0378">Hydrolase</keyword>